<comment type="cofactor">
    <cofactor evidence="1">
        <name>heme</name>
        <dbReference type="ChEBI" id="CHEBI:30413"/>
    </cofactor>
    <text evidence="1">Binds 1 heme group per subunit.</text>
</comment>
<feature type="binding site" description="axial binding residue" evidence="1">
    <location>
        <position position="227"/>
    </location>
    <ligand>
        <name>heme</name>
        <dbReference type="ChEBI" id="CHEBI:30413"/>
    </ligand>
    <ligandPart>
        <name>Fe</name>
        <dbReference type="ChEBI" id="CHEBI:18248"/>
    </ligandPart>
</feature>
<proteinExistence type="inferred from homology"/>
<dbReference type="EC" id="1.13.11.11" evidence="1"/>
<keyword evidence="1" id="KW-0408">Iron</keyword>
<feature type="binding site" evidence="1">
    <location>
        <begin position="38"/>
        <end position="42"/>
    </location>
    <ligand>
        <name>substrate</name>
    </ligand>
</feature>
<name>A0ABT8SL97_9CAUL</name>
<feature type="binding site" evidence="1">
    <location>
        <position position="100"/>
    </location>
    <ligand>
        <name>substrate</name>
    </ligand>
</feature>
<sequence>MSAPTDSDRGLTYASYLALDELLHLQRPLSDQHDEMLFVIIHQTKELWLKQIIHELGLAQSLIAAGDLVPAYKSMARVSRIQAVMTQSWDILTTMTPADYLKFRDSLGTSSGFQSDQFRRLEYMLGLKDRAFLKFHEGRPDALKALEAALESPSLYDTVLAHAAAAGLSVPDEVLKRDVTQPYEAHPGVEALWLTVYRDTDRWWSLYQLAEKLMDLDDAMITWRHKHVLTVQRIIGGKPGTGGTPGVAYLIKTLERRAFPELWSLRTQL</sequence>
<dbReference type="PANTHER" id="PTHR10138">
    <property type="entry name" value="TRYPTOPHAN 2,3-DIOXYGENASE"/>
    <property type="match status" value="1"/>
</dbReference>
<keyword evidence="1" id="KW-0560">Oxidoreductase</keyword>
<evidence type="ECO:0000313" key="2">
    <source>
        <dbReference type="EMBL" id="MDO1559332.1"/>
    </source>
</evidence>
<dbReference type="SUPFAM" id="SSF140959">
    <property type="entry name" value="Indolic compounds 2,3-dioxygenase-like"/>
    <property type="match status" value="1"/>
</dbReference>
<comment type="function">
    <text evidence="1">Heme-dependent dioxygenase that catalyzes the oxidative cleavage of the L-tryptophan (L-Trp) pyrrole ring and converts L-tryptophan to N-formyl-L-kynurenine. Catalyzes the oxidative cleavage of the indole moiety.</text>
</comment>
<protein>
    <recommendedName>
        <fullName evidence="1">Tryptophan 2,3-dioxygenase</fullName>
        <shortName evidence="1">TDO</shortName>
        <ecNumber evidence="1">1.13.11.11</ecNumber>
    </recommendedName>
    <alternativeName>
        <fullName evidence="1">Tryptamin 2,3-dioxygenase</fullName>
    </alternativeName>
    <alternativeName>
        <fullName evidence="1">Tryptophan oxygenase</fullName>
        <shortName evidence="1">TO</shortName>
        <shortName evidence="1">TRPO</shortName>
    </alternativeName>
    <alternativeName>
        <fullName evidence="1">Tryptophan pyrrolase</fullName>
    </alternativeName>
    <alternativeName>
        <fullName evidence="1">Tryptophanase</fullName>
    </alternativeName>
</protein>
<dbReference type="EMBL" id="JAUKTR010000003">
    <property type="protein sequence ID" value="MDO1559332.1"/>
    <property type="molecule type" value="Genomic_DNA"/>
</dbReference>
<comment type="catalytic activity">
    <reaction evidence="1">
        <text>L-tryptophan + O2 = N-formyl-L-kynurenine</text>
        <dbReference type="Rhea" id="RHEA:24536"/>
        <dbReference type="ChEBI" id="CHEBI:15379"/>
        <dbReference type="ChEBI" id="CHEBI:57912"/>
        <dbReference type="ChEBI" id="CHEBI:58629"/>
        <dbReference type="EC" id="1.13.11.11"/>
    </reaction>
</comment>
<keyword evidence="1" id="KW-0479">Metal-binding</keyword>
<gene>
    <name evidence="1" type="primary">kynA</name>
    <name evidence="2" type="ORF">Q0812_07815</name>
</gene>
<dbReference type="HAMAP" id="MF_01972">
    <property type="entry name" value="T23O"/>
    <property type="match status" value="1"/>
</dbReference>
<comment type="pathway">
    <text evidence="1">Amino-acid degradation; L-tryptophan degradation via kynurenine pathway; L-kynurenine from L-tryptophan: step 1/2.</text>
</comment>
<dbReference type="PANTHER" id="PTHR10138:SF0">
    <property type="entry name" value="TRYPTOPHAN 2,3-DIOXYGENASE"/>
    <property type="match status" value="1"/>
</dbReference>
<dbReference type="InterPro" id="IPR004981">
    <property type="entry name" value="Trp_2_3_dOase"/>
</dbReference>
<comment type="caution">
    <text evidence="2">The sequence shown here is derived from an EMBL/GenBank/DDBJ whole genome shotgun (WGS) entry which is preliminary data.</text>
</comment>
<keyword evidence="1" id="KW-0823">Tryptophan catabolism</keyword>
<dbReference type="InterPro" id="IPR037217">
    <property type="entry name" value="Trp/Indoleamine_2_3_dOase-like"/>
</dbReference>
<organism evidence="2 3">
    <name type="scientific">Peiella sedimenti</name>
    <dbReference type="NCBI Taxonomy" id="3061083"/>
    <lineage>
        <taxon>Bacteria</taxon>
        <taxon>Pseudomonadati</taxon>
        <taxon>Pseudomonadota</taxon>
        <taxon>Alphaproteobacteria</taxon>
        <taxon>Caulobacterales</taxon>
        <taxon>Caulobacteraceae</taxon>
        <taxon>Peiella</taxon>
    </lineage>
</organism>
<keyword evidence="1" id="KW-0349">Heme</keyword>
<evidence type="ECO:0000256" key="1">
    <source>
        <dbReference type="HAMAP-Rule" id="MF_01972"/>
    </source>
</evidence>
<dbReference type="Pfam" id="PF03301">
    <property type="entry name" value="Trp_dioxygenase"/>
    <property type="match status" value="1"/>
</dbReference>
<dbReference type="RefSeq" id="WP_302109767.1">
    <property type="nucleotide sequence ID" value="NZ_JAUKTR010000003.1"/>
</dbReference>
<feature type="binding site" evidence="1">
    <location>
        <position position="241"/>
    </location>
    <ligand>
        <name>substrate</name>
    </ligand>
</feature>
<dbReference type="Gene3D" id="1.20.58.480">
    <property type="match status" value="1"/>
</dbReference>
<evidence type="ECO:0000313" key="3">
    <source>
        <dbReference type="Proteomes" id="UP001169063"/>
    </source>
</evidence>
<feature type="binding site" evidence="1">
    <location>
        <position position="104"/>
    </location>
    <ligand>
        <name>substrate</name>
    </ligand>
</feature>
<keyword evidence="1" id="KW-0223">Dioxygenase</keyword>
<keyword evidence="3" id="KW-1185">Reference proteome</keyword>
<comment type="similarity">
    <text evidence="1">Belongs to the tryptophan 2,3-dioxygenase family.</text>
</comment>
<reference evidence="2" key="1">
    <citation type="submission" date="2023-07" db="EMBL/GenBank/DDBJ databases">
        <title>Brevundimonas soil sp. nov., isolated from the soil of chemical plant.</title>
        <authorList>
            <person name="Wu N."/>
        </authorList>
    </citation>
    <scope>NUCLEOTIDE SEQUENCE</scope>
    <source>
        <strain evidence="2">XZ-24</strain>
    </source>
</reference>
<dbReference type="Proteomes" id="UP001169063">
    <property type="component" value="Unassembled WGS sequence"/>
</dbReference>
<comment type="subunit">
    <text evidence="1">Homotetramer.</text>
</comment>
<accession>A0ABT8SL97</accession>